<dbReference type="RefSeq" id="WP_369789958.1">
    <property type="nucleotide sequence ID" value="NZ_CP165628.1"/>
</dbReference>
<dbReference type="PANTHER" id="PTHR38460">
    <property type="entry name" value="TAUTOMERASE YOLI-RELATED"/>
    <property type="match status" value="1"/>
</dbReference>
<sequence>MPMTRIAIPEQRFTLWRDAISRALQQTLVSSFDIPETDCFQLFDRYQPEERIFDRHYLSGSEQGRSEDFLLFQITAGRPRGPEEKQKLYLKLVELLEQSIGIKPQDVMVVITFTQPEDWSFGSGKLFKVSDIPRP</sequence>
<dbReference type="InterPro" id="IPR037479">
    <property type="entry name" value="Tauto_MSAD"/>
</dbReference>
<gene>
    <name evidence="1" type="ORF">AB3G37_05490</name>
</gene>
<dbReference type="Pfam" id="PF14552">
    <property type="entry name" value="Tautomerase_2"/>
    <property type="match status" value="1"/>
</dbReference>
<dbReference type="InterPro" id="IPR014347">
    <property type="entry name" value="Tautomerase/MIF_sf"/>
</dbReference>
<name>A0AB39VVA3_9GAMM</name>
<reference evidence="1" key="1">
    <citation type="submission" date="2024-07" db="EMBL/GenBank/DDBJ databases">
        <authorList>
            <person name="Biller S.J."/>
        </authorList>
    </citation>
    <scope>NUCLEOTIDE SEQUENCE</scope>
    <source>
        <strain evidence="1">WC2420</strain>
    </source>
</reference>
<dbReference type="PANTHER" id="PTHR38460:SF1">
    <property type="entry name" value="TAUTOMERASE YOLI-RELATED"/>
    <property type="match status" value="1"/>
</dbReference>
<accession>A0AB39VVA3</accession>
<evidence type="ECO:0000313" key="1">
    <source>
        <dbReference type="EMBL" id="XDU73554.1"/>
    </source>
</evidence>
<dbReference type="Gene3D" id="3.30.429.10">
    <property type="entry name" value="Macrophage Migration Inhibitory Factor"/>
    <property type="match status" value="1"/>
</dbReference>
<dbReference type="EMBL" id="CP165628">
    <property type="protein sequence ID" value="XDU73554.1"/>
    <property type="molecule type" value="Genomic_DNA"/>
</dbReference>
<dbReference type="SUPFAM" id="SSF55331">
    <property type="entry name" value="Tautomerase/MIF"/>
    <property type="match status" value="1"/>
</dbReference>
<dbReference type="AlphaFoldDB" id="A0AB39VVA3"/>
<organism evidence="1">
    <name type="scientific">Rouxiella sp. WC2420</name>
    <dbReference type="NCBI Taxonomy" id="3234145"/>
    <lineage>
        <taxon>Bacteria</taxon>
        <taxon>Pseudomonadati</taxon>
        <taxon>Pseudomonadota</taxon>
        <taxon>Gammaproteobacteria</taxon>
        <taxon>Enterobacterales</taxon>
        <taxon>Yersiniaceae</taxon>
        <taxon>Rouxiella</taxon>
    </lineage>
</organism>
<protein>
    <submittedName>
        <fullName evidence="1">Tautomerase family protein</fullName>
    </submittedName>
</protein>
<proteinExistence type="predicted"/>